<dbReference type="HOGENOM" id="CLU_762478_0_0_6"/>
<reference evidence="1 2" key="1">
    <citation type="journal article" date="2004" name="PLoS Biol.">
        <title>Genomic insights into methanotrophy: the complete genome sequence of Methylococcus capsulatus (Bath).</title>
        <authorList>
            <person name="Ward N.L."/>
            <person name="Larsen O."/>
            <person name="Sakwa J."/>
            <person name="Bruseth L."/>
            <person name="Khouri H.M."/>
            <person name="Durkin A.S."/>
            <person name="Dimitrov G."/>
            <person name="Jiang L."/>
            <person name="Scanlan D."/>
            <person name="Kang K.H."/>
            <person name="Lewis M.R."/>
            <person name="Nelson K.E."/>
            <person name="Methe B.A."/>
            <person name="Wu M."/>
            <person name="Heidelberg J.F."/>
            <person name="Paulsen I.T."/>
            <person name="Fouts D.E."/>
            <person name="Ravel J."/>
            <person name="Tettelin H."/>
            <person name="Ren Q."/>
            <person name="Read T.D."/>
            <person name="DeBoy R.T."/>
            <person name="Seshadri R."/>
            <person name="Salzberg S.L."/>
            <person name="Jensen H.B."/>
            <person name="Birkeland N.K."/>
            <person name="Nelson W.C."/>
            <person name="Dodson R.J."/>
            <person name="Grindhaug S.H."/>
            <person name="Holt I.E."/>
            <person name="Eidhammer I."/>
            <person name="Jonasen I."/>
            <person name="Vanaken S."/>
            <person name="Utterback T.R."/>
            <person name="Feldblyum T.V."/>
            <person name="Fraser C.M."/>
            <person name="Lillehaug J.R."/>
            <person name="Eisen J.A."/>
        </authorList>
    </citation>
    <scope>NUCLEOTIDE SEQUENCE [LARGE SCALE GENOMIC DNA]</scope>
    <source>
        <strain evidence="2">ATCC 33009 / NCIMB 11132 / Bath</strain>
    </source>
</reference>
<organism evidence="1 2">
    <name type="scientific">Methylococcus capsulatus (strain ATCC 33009 / NCIMB 11132 / Bath)</name>
    <dbReference type="NCBI Taxonomy" id="243233"/>
    <lineage>
        <taxon>Bacteria</taxon>
        <taxon>Pseudomonadati</taxon>
        <taxon>Pseudomonadota</taxon>
        <taxon>Gammaproteobacteria</taxon>
        <taxon>Methylococcales</taxon>
        <taxon>Methylococcaceae</taxon>
        <taxon>Methylococcus</taxon>
    </lineage>
</organism>
<dbReference type="eggNOG" id="COG0553">
    <property type="taxonomic scope" value="Bacteria"/>
</dbReference>
<name>Q60CT0_METCA</name>
<sequence>MDFERRIADIYQNCRNPDEIKASFEQLQLDLSSEINEAMVKTRQILLENFDEEVQDKLRVRAEDSRSARNRFERLLMDLTRAELAGCADFDDDGFNLRCEPDGIEASGLSGIELGRYELPRRSGEAHLYRIHHPLAQWVTQQAKSRKLDVAKLMFDYDAYGTRVSTLEPYRGKAGWLTCKLLIVEALGNQEQHLLVAATTTDGVVLAEDDPEKLLRLPATTRAAGLFHDAGNAALAADLENRRTQLLREINQRNLGYFEQEVQKLDAWADDLKLGLEQEVREIDREIKEVRRTAATSPTLEEKLSWQKKQRELEGKRSKLRRELFLRQDEIEAQRNDLISQLEAQLQQQVEERTLFTVEWELT</sequence>
<evidence type="ECO:0000313" key="1">
    <source>
        <dbReference type="EMBL" id="AAU90846.1"/>
    </source>
</evidence>
<dbReference type="STRING" id="243233.MCA0036"/>
<dbReference type="KEGG" id="mca:MCA0036"/>
<dbReference type="RefSeq" id="WP_010959408.1">
    <property type="nucleotide sequence ID" value="NC_002977.6"/>
</dbReference>
<dbReference type="EMBL" id="AE017282">
    <property type="protein sequence ID" value="AAU90846.1"/>
    <property type="molecule type" value="Genomic_DNA"/>
</dbReference>
<proteinExistence type="predicted"/>
<protein>
    <recommendedName>
        <fullName evidence="3">Helicase</fullName>
    </recommendedName>
</protein>
<dbReference type="AlphaFoldDB" id="Q60CT0"/>
<gene>
    <name evidence="1" type="ordered locus">MCA0036</name>
</gene>
<evidence type="ECO:0000313" key="2">
    <source>
        <dbReference type="Proteomes" id="UP000006821"/>
    </source>
</evidence>
<dbReference type="Proteomes" id="UP000006821">
    <property type="component" value="Chromosome"/>
</dbReference>
<dbReference type="GeneID" id="88222386"/>
<accession>Q60CT0</accession>
<evidence type="ECO:0008006" key="3">
    <source>
        <dbReference type="Google" id="ProtNLM"/>
    </source>
</evidence>